<dbReference type="EMBL" id="PNQX01000001">
    <property type="protein sequence ID" value="PMQ21206.1"/>
    <property type="molecule type" value="Genomic_DNA"/>
</dbReference>
<comment type="caution">
    <text evidence="2">The sequence shown here is derived from an EMBL/GenBank/DDBJ whole genome shotgun (WGS) entry which is preliminary data.</text>
</comment>
<gene>
    <name evidence="2" type="ORF">CIK84_06470</name>
</gene>
<dbReference type="Proteomes" id="UP000235739">
    <property type="component" value="Unassembled WGS sequence"/>
</dbReference>
<organism evidence="2 3">
    <name type="scientific">Glutamicibacter arilaitensis</name>
    <dbReference type="NCBI Taxonomy" id="256701"/>
    <lineage>
        <taxon>Bacteria</taxon>
        <taxon>Bacillati</taxon>
        <taxon>Actinomycetota</taxon>
        <taxon>Actinomycetes</taxon>
        <taxon>Micrococcales</taxon>
        <taxon>Micrococcaceae</taxon>
        <taxon>Glutamicibacter</taxon>
    </lineage>
</organism>
<evidence type="ECO:0000256" key="1">
    <source>
        <dbReference type="SAM" id="MobiDB-lite"/>
    </source>
</evidence>
<dbReference type="AlphaFoldDB" id="A0A2N7S4Y0"/>
<proteinExistence type="predicted"/>
<evidence type="ECO:0000313" key="2">
    <source>
        <dbReference type="EMBL" id="PMQ21206.1"/>
    </source>
</evidence>
<name>A0A2N7S4Y0_9MICC</name>
<evidence type="ECO:0000313" key="3">
    <source>
        <dbReference type="Proteomes" id="UP000235739"/>
    </source>
</evidence>
<dbReference type="RefSeq" id="WP_102597840.1">
    <property type="nucleotide sequence ID" value="NZ_PNQX01000001.1"/>
</dbReference>
<protein>
    <submittedName>
        <fullName evidence="2">Uncharacterized protein</fullName>
    </submittedName>
</protein>
<feature type="region of interest" description="Disordered" evidence="1">
    <location>
        <begin position="400"/>
        <end position="420"/>
    </location>
</feature>
<reference evidence="2 3" key="1">
    <citation type="journal article" date="2017" name="Elife">
        <title>Extensive horizontal gene transfer in cheese-associated bacteria.</title>
        <authorList>
            <person name="Bonham K.S."/>
            <person name="Wolfe B.E."/>
            <person name="Dutton R.J."/>
        </authorList>
    </citation>
    <scope>NUCLEOTIDE SEQUENCE [LARGE SCALE GENOMIC DNA]</scope>
    <source>
        <strain evidence="2 3">JB182</strain>
    </source>
</reference>
<feature type="compositionally biased region" description="Basic and acidic residues" evidence="1">
    <location>
        <begin position="402"/>
        <end position="420"/>
    </location>
</feature>
<accession>A0A2N7S4Y0</accession>
<sequence>MSNEEIEVVSDAHGVAVLGERDAVDKFLSSKDLTSKVMPLERLKPATSTGAAALQAGAELSANYGRWVKLSAESSKVFKTTDLMKGSSSDLARAVVMKDGKISSLLEIVTKPTAVLSNPALLAGVGGIMAQYAMQQTMDEITDYLKVIDEKVDDVLRAQNDTVLADLDGVGMLIDDAMVVWEQVGHVGDTTWSKIDSNAKTIATTQSYALRALDALAEKLEKKSKMGELAKTSREVESKVNQWLVVLVRCFQLQDGMSVLELDHVLNAAPEVLEKHRAGLAISRQRRLAQITDTTEKLLERISAVAQVANSKVLLHPRSSGDVVRATNAVSSVVVEFQSRLGIDSAYGVLESKKWTKAVAEVRDKVSDAGSDGLKNIKQFGDDTKNRALDKAEGVAASIAENIRKSRETDSHDAPDAIEK</sequence>